<keyword evidence="1" id="KW-0472">Membrane</keyword>
<name>A0A1G2CV60_9BACT</name>
<sequence length="114" mass="12347">MLDYLDTLKAKPRHVRQQIAVVTTVLLSVLIVSVWWEGRNSEVRASDKSVQEVSPTEVVGNIFADMKNSALSQWSETTGQLQYAAEQNQLVASVGASDVATTSAIDIGSLNTNP</sequence>
<gene>
    <name evidence="2" type="ORF">A2845_02990</name>
</gene>
<dbReference type="AlphaFoldDB" id="A0A1G2CV60"/>
<organism evidence="2 3">
    <name type="scientific">Candidatus Lloydbacteria bacterium RIFCSPHIGHO2_01_FULL_49_22</name>
    <dbReference type="NCBI Taxonomy" id="1798658"/>
    <lineage>
        <taxon>Bacteria</taxon>
        <taxon>Candidatus Lloydiibacteriota</taxon>
    </lineage>
</organism>
<accession>A0A1G2CV60</accession>
<evidence type="ECO:0000313" key="2">
    <source>
        <dbReference type="EMBL" id="OGZ05255.1"/>
    </source>
</evidence>
<comment type="caution">
    <text evidence="2">The sequence shown here is derived from an EMBL/GenBank/DDBJ whole genome shotgun (WGS) entry which is preliminary data.</text>
</comment>
<keyword evidence="1" id="KW-0812">Transmembrane</keyword>
<dbReference type="Proteomes" id="UP000177122">
    <property type="component" value="Unassembled WGS sequence"/>
</dbReference>
<feature type="transmembrane region" description="Helical" evidence="1">
    <location>
        <begin position="19"/>
        <end position="36"/>
    </location>
</feature>
<keyword evidence="1" id="KW-1133">Transmembrane helix</keyword>
<dbReference type="EMBL" id="MHLI01000015">
    <property type="protein sequence ID" value="OGZ05255.1"/>
    <property type="molecule type" value="Genomic_DNA"/>
</dbReference>
<evidence type="ECO:0000256" key="1">
    <source>
        <dbReference type="SAM" id="Phobius"/>
    </source>
</evidence>
<proteinExistence type="predicted"/>
<protein>
    <submittedName>
        <fullName evidence="2">Uncharacterized protein</fullName>
    </submittedName>
</protein>
<reference evidence="2 3" key="1">
    <citation type="journal article" date="2016" name="Nat. Commun.">
        <title>Thousands of microbial genomes shed light on interconnected biogeochemical processes in an aquifer system.</title>
        <authorList>
            <person name="Anantharaman K."/>
            <person name="Brown C.T."/>
            <person name="Hug L.A."/>
            <person name="Sharon I."/>
            <person name="Castelle C.J."/>
            <person name="Probst A.J."/>
            <person name="Thomas B.C."/>
            <person name="Singh A."/>
            <person name="Wilkins M.J."/>
            <person name="Karaoz U."/>
            <person name="Brodie E.L."/>
            <person name="Williams K.H."/>
            <person name="Hubbard S.S."/>
            <person name="Banfield J.F."/>
        </authorList>
    </citation>
    <scope>NUCLEOTIDE SEQUENCE [LARGE SCALE GENOMIC DNA]</scope>
</reference>
<evidence type="ECO:0000313" key="3">
    <source>
        <dbReference type="Proteomes" id="UP000177122"/>
    </source>
</evidence>